<dbReference type="InParanoid" id="A0A1X7TNJ1"/>
<evidence type="ECO:0000313" key="7">
    <source>
        <dbReference type="Proteomes" id="UP000007879"/>
    </source>
</evidence>
<dbReference type="OMA" id="HFTRLYY"/>
<evidence type="ECO:0000313" key="6">
    <source>
        <dbReference type="EnsemblMetazoa" id="Aqu2.1.16539_001"/>
    </source>
</evidence>
<reference evidence="7" key="1">
    <citation type="journal article" date="2010" name="Nature">
        <title>The Amphimedon queenslandica genome and the evolution of animal complexity.</title>
        <authorList>
            <person name="Srivastava M."/>
            <person name="Simakov O."/>
            <person name="Chapman J."/>
            <person name="Fahey B."/>
            <person name="Gauthier M.E."/>
            <person name="Mitros T."/>
            <person name="Richards G.S."/>
            <person name="Conaco C."/>
            <person name="Dacre M."/>
            <person name="Hellsten U."/>
            <person name="Larroux C."/>
            <person name="Putnam N.H."/>
            <person name="Stanke M."/>
            <person name="Adamska M."/>
            <person name="Darling A."/>
            <person name="Degnan S.M."/>
            <person name="Oakley T.H."/>
            <person name="Plachetzki D.C."/>
            <person name="Zhai Y."/>
            <person name="Adamski M."/>
            <person name="Calcino A."/>
            <person name="Cummins S.F."/>
            <person name="Goodstein D.M."/>
            <person name="Harris C."/>
            <person name="Jackson D.J."/>
            <person name="Leys S.P."/>
            <person name="Shu S."/>
            <person name="Woodcroft B.J."/>
            <person name="Vervoort M."/>
            <person name="Kosik K.S."/>
            <person name="Manning G."/>
            <person name="Degnan B.M."/>
            <person name="Rokhsar D.S."/>
        </authorList>
    </citation>
    <scope>NUCLEOTIDE SEQUENCE [LARGE SCALE GENOMIC DNA]</scope>
</reference>
<proteinExistence type="predicted"/>
<evidence type="ECO:0000256" key="4">
    <source>
        <dbReference type="RuleBase" id="RU369002"/>
    </source>
</evidence>
<dbReference type="Pfam" id="PF02136">
    <property type="entry name" value="NTF2"/>
    <property type="match status" value="1"/>
</dbReference>
<evidence type="ECO:0000256" key="2">
    <source>
        <dbReference type="ARBA" id="ARBA00022927"/>
    </source>
</evidence>
<comment type="subcellular location">
    <subcellularLocation>
        <location evidence="4">Cytoplasm</location>
    </subcellularLocation>
    <subcellularLocation>
        <location evidence="4">Nucleus</location>
    </subcellularLocation>
</comment>
<sequence length="149" mass="16601">MASSAEAFSVKILEACEAGETFVKEFYSTVDRRRNLLSGFYSDTSFMVWNGHTHTGSANISNFYQSLPTSEHEVTSFDCQPLNDGRDQTQVLVTCSGQVLFDTPTEGVAGMGGASNFGSNPTNFHQSFILVKHPEYWKIDSDCFRFQEL</sequence>
<dbReference type="PROSITE" id="PS50177">
    <property type="entry name" value="NTF2_DOMAIN"/>
    <property type="match status" value="1"/>
</dbReference>
<keyword evidence="3 4" id="KW-0539">Nucleus</keyword>
<dbReference type="KEGG" id="aqu:100642110"/>
<name>A0A1X7TNJ1_AMPQE</name>
<dbReference type="Gene3D" id="3.10.450.50">
    <property type="match status" value="1"/>
</dbReference>
<dbReference type="FunCoup" id="A0A1X7TNJ1">
    <property type="interactions" value="165"/>
</dbReference>
<comment type="function">
    <text evidence="4">Has a role in nuclear-cytoplasmic transport of proteins and mRNAs.</text>
</comment>
<dbReference type="Proteomes" id="UP000007879">
    <property type="component" value="Unassembled WGS sequence"/>
</dbReference>
<dbReference type="InterPro" id="IPR018222">
    <property type="entry name" value="Nuclear_transport_factor_2_euk"/>
</dbReference>
<dbReference type="SUPFAM" id="SSF54427">
    <property type="entry name" value="NTF2-like"/>
    <property type="match status" value="1"/>
</dbReference>
<feature type="domain" description="NTF2" evidence="5">
    <location>
        <begin position="18"/>
        <end position="146"/>
    </location>
</feature>
<dbReference type="STRING" id="400682.A0A1X7TNJ1"/>
<dbReference type="PANTHER" id="PTHR12612">
    <property type="entry name" value="NUCLEAR TRANSPORT FACTOR 2"/>
    <property type="match status" value="1"/>
</dbReference>
<accession>A0A1X7TNJ1</accession>
<keyword evidence="2 4" id="KW-0653">Protein transport</keyword>
<dbReference type="OrthoDB" id="25408at2759"/>
<dbReference type="FunFam" id="3.10.450.50:FF:000006">
    <property type="entry name" value="NTF2-related export protein 2 isoform 1"/>
    <property type="match status" value="1"/>
</dbReference>
<dbReference type="EnsemblMetazoa" id="XM_003390118.3">
    <property type="protein sequence ID" value="XP_003390166.1"/>
    <property type="gene ID" value="LOC100642110"/>
</dbReference>
<dbReference type="AlphaFoldDB" id="A0A1X7TNJ1"/>
<dbReference type="InterPro" id="IPR045875">
    <property type="entry name" value="NTF2"/>
</dbReference>
<organism evidence="6">
    <name type="scientific">Amphimedon queenslandica</name>
    <name type="common">Sponge</name>
    <dbReference type="NCBI Taxonomy" id="400682"/>
    <lineage>
        <taxon>Eukaryota</taxon>
        <taxon>Metazoa</taxon>
        <taxon>Porifera</taxon>
        <taxon>Demospongiae</taxon>
        <taxon>Heteroscleromorpha</taxon>
        <taxon>Haplosclerida</taxon>
        <taxon>Niphatidae</taxon>
        <taxon>Amphimedon</taxon>
    </lineage>
</organism>
<keyword evidence="1 4" id="KW-0813">Transport</keyword>
<dbReference type="GO" id="GO:0006913">
    <property type="term" value="P:nucleocytoplasmic transport"/>
    <property type="evidence" value="ECO:0007669"/>
    <property type="project" value="UniProtKB-UniRule"/>
</dbReference>
<dbReference type="GO" id="GO:0005634">
    <property type="term" value="C:nucleus"/>
    <property type="evidence" value="ECO:0007669"/>
    <property type="project" value="UniProtKB-SubCell"/>
</dbReference>
<dbReference type="GO" id="GO:0051028">
    <property type="term" value="P:mRNA transport"/>
    <property type="evidence" value="ECO:0007669"/>
    <property type="project" value="UniProtKB-UniRule"/>
</dbReference>
<dbReference type="GO" id="GO:0015031">
    <property type="term" value="P:protein transport"/>
    <property type="evidence" value="ECO:0007669"/>
    <property type="project" value="UniProtKB-KW"/>
</dbReference>
<protein>
    <recommendedName>
        <fullName evidence="4">NTF2-related export protein</fullName>
    </recommendedName>
</protein>
<gene>
    <name evidence="6" type="primary">100642110</name>
</gene>
<evidence type="ECO:0000256" key="3">
    <source>
        <dbReference type="ARBA" id="ARBA00023242"/>
    </source>
</evidence>
<evidence type="ECO:0000256" key="1">
    <source>
        <dbReference type="ARBA" id="ARBA00022448"/>
    </source>
</evidence>
<dbReference type="CDD" id="cd00780">
    <property type="entry name" value="NTF2"/>
    <property type="match status" value="1"/>
</dbReference>
<keyword evidence="7" id="KW-1185">Reference proteome</keyword>
<evidence type="ECO:0000259" key="5">
    <source>
        <dbReference type="PROSITE" id="PS50177"/>
    </source>
</evidence>
<dbReference type="eggNOG" id="KOG4353">
    <property type="taxonomic scope" value="Eukaryota"/>
</dbReference>
<reference evidence="6" key="2">
    <citation type="submission" date="2017-05" db="UniProtKB">
        <authorList>
            <consortium name="EnsemblMetazoa"/>
        </authorList>
    </citation>
    <scope>IDENTIFICATION</scope>
</reference>
<dbReference type="InterPro" id="IPR032710">
    <property type="entry name" value="NTF2-like_dom_sf"/>
</dbReference>
<dbReference type="EnsemblMetazoa" id="Aqu2.1.16539_001">
    <property type="protein sequence ID" value="Aqu2.1.16539_001"/>
    <property type="gene ID" value="Aqu2.1.16539"/>
</dbReference>
<keyword evidence="4" id="KW-0963">Cytoplasm</keyword>
<dbReference type="GO" id="GO:0005737">
    <property type="term" value="C:cytoplasm"/>
    <property type="evidence" value="ECO:0007669"/>
    <property type="project" value="UniProtKB-SubCell"/>
</dbReference>
<dbReference type="InterPro" id="IPR002075">
    <property type="entry name" value="NTF2_dom"/>
</dbReference>